<evidence type="ECO:0000256" key="5">
    <source>
        <dbReference type="ARBA" id="ARBA00022692"/>
    </source>
</evidence>
<dbReference type="CDD" id="cd03250">
    <property type="entry name" value="ABCC_MRP_domain1"/>
    <property type="match status" value="1"/>
</dbReference>
<feature type="transmembrane region" description="Helical" evidence="13">
    <location>
        <begin position="916"/>
        <end position="940"/>
    </location>
</feature>
<dbReference type="InterPro" id="IPR003593">
    <property type="entry name" value="AAA+_ATPase"/>
</dbReference>
<feature type="transmembrane region" description="Helical" evidence="13">
    <location>
        <begin position="478"/>
        <end position="502"/>
    </location>
</feature>
<dbReference type="PROSITE" id="PS00211">
    <property type="entry name" value="ABC_TRANSPORTER_1"/>
    <property type="match status" value="2"/>
</dbReference>
<dbReference type="Proteomes" id="UP000828390">
    <property type="component" value="Unassembled WGS sequence"/>
</dbReference>
<dbReference type="Pfam" id="PF00005">
    <property type="entry name" value="ABC_tran"/>
    <property type="match status" value="2"/>
</dbReference>
<evidence type="ECO:0000256" key="10">
    <source>
        <dbReference type="ARBA" id="ARBA00022989"/>
    </source>
</evidence>
<dbReference type="PANTHER" id="PTHR24223:SF330">
    <property type="entry name" value="ATP-BINDING CASSETTE SUB-FAMILY C MEMBER 10"/>
    <property type="match status" value="1"/>
</dbReference>
<dbReference type="SMART" id="SM00382">
    <property type="entry name" value="AAA"/>
    <property type="match status" value="2"/>
</dbReference>
<sequence length="1433" mass="159606">MMILPCVSTAAQLHTNILQRLNKSPSQNSVEEYSVYVSTFLLLCYFLTLVPGSVRVIVEENDVYYRAINESFEARSPLLSQPGTNYRSISQTREATKVAEENVNCLSWLTFHWVQHILAKGARRSLQGASDVFMLPVRLSTGLLFMKFTTILTGKCDRKLSNKLNRSLSSNISLSSNSVSTVPDVAFSRQHAPRTVPLEHGESKIEHGESKITLFKALNKAFGWEYYLLGILKLLADIFGFAGPILLNLLVTYMESNTEPESHGYWYAVGLFVATFLGSVCSTQFDYNCSVIGLKIRAAIITTIYQKSLSVSNVRAGKFTSGQITNFMSTDTDRIVNFCPSFHAFWSLPFQIAVSLYLLYQQVGVSFLAGLAFAILLIPINRWLAIKIGQLSKAMMEQKDNRVKVMNEILFGIRVVKFYAWEDHFESKIRHLRDAELKSLTGRKYLDAMCVYFWATTPVLISILTFTTYSLLGNQLTAAKVFTSLSLFLMLISPLNAFPWVLNGLMEAWVSVQRVQQFVALPDLDLELYYSSSEVLPEDCVLQIQDAEFTWQVAAESGHRGPSSSAGVHKQNSEVHVNNMEIEISQEELGETTLSLVDLNFHVLKGQFVGVIGKVGAGKSSLLSCLLAEMHRVRGHIRVNGLDLGFAIATQEPWIQHATVRDNILFGRPFNRMKYEQVIDACALTEDLQILPAGDMTEVGENGVTLSGGQKSRVALARAVYQDKDVILLDDPLAAVDAHVAQHLYQRCIMGLLGGRTRILCTHHTKFLSNADMIIVLDNGRIVKTGLPSEILASIDLSVDTKRPHSSKVATESRDLQVPALTEVGGALVGEETKETGSVRFGVYTTYWRAVGICLAPAVLLSLFLMQASRNVNDWWLSYWVSHSVLPGQNVSHSEAHRISSNSSNMSSLVTAGDNVMFYLTIYGCLAGANSMFTLLRAFLFAYGGVCAARTIHTRLLSNILKAPITFFDTTPIGRIVNRFSSDIFSIDDSLPFIMNIFLAQIYGILGTIIITCYGLPWFAVLLLPLAVLYYKIQKYYRESSRELKRISSVTLSPIYAHFSESITGMTTIRAMREQERFQLENLSHLETNQRAQFTSQAVASWLAFRLQMLGVAMVTGIAFIAVLEHHFHTVNPGLVGLAISYALSVTNLLGGVVNSFAETEKQMVSVERAQQYIEDVPNERMEGSLLPPPYWPIQGSVVFRGVRMKYRHNLADALNKVSFEVEPAEKVGIVGRTGSGKSSIFLALFRMVEIYKGNIFVDGIDLIHLDLKDIRSRFAIIPQDPFLFSGSVRENLDPTCVHSDSELWSVLDKCHLRRVVEKLGGLGADAGERGKHFSVGQRQLVCLARALLTKAKILCIDEATASVDMDTDMLIQQTIRSEFQMSTVLTIAHRINTIMDSDRVLIMADGHVAEFAAPGRLLMNQETLFYKLVNGQ</sequence>
<dbReference type="InterPro" id="IPR050173">
    <property type="entry name" value="ABC_transporter_C-like"/>
</dbReference>
<dbReference type="SUPFAM" id="SSF52540">
    <property type="entry name" value="P-loop containing nucleoside triphosphate hydrolases"/>
    <property type="match status" value="2"/>
</dbReference>
<dbReference type="GO" id="GO:0016887">
    <property type="term" value="F:ATP hydrolysis activity"/>
    <property type="evidence" value="ECO:0007669"/>
    <property type="project" value="InterPro"/>
</dbReference>
<dbReference type="Gene3D" id="1.20.1560.10">
    <property type="entry name" value="ABC transporter type 1, transmembrane domain"/>
    <property type="match status" value="2"/>
</dbReference>
<feature type="transmembrane region" description="Helical" evidence="13">
    <location>
        <begin position="39"/>
        <end position="58"/>
    </location>
</feature>
<feature type="transmembrane region" description="Helical" evidence="13">
    <location>
        <begin position="226"/>
        <end position="253"/>
    </location>
</feature>
<accession>A0A9D4R283</accession>
<dbReference type="Gene3D" id="3.40.50.300">
    <property type="entry name" value="P-loop containing nucleotide triphosphate hydrolases"/>
    <property type="match status" value="2"/>
</dbReference>
<keyword evidence="5 13" id="KW-0812">Transmembrane</keyword>
<feature type="transmembrane region" description="Helical" evidence="13">
    <location>
        <begin position="847"/>
        <end position="868"/>
    </location>
</feature>
<evidence type="ECO:0000256" key="7">
    <source>
        <dbReference type="ARBA" id="ARBA00022741"/>
    </source>
</evidence>
<keyword evidence="17" id="KW-1185">Reference proteome</keyword>
<keyword evidence="4" id="KW-0813">Transport</keyword>
<evidence type="ECO:0000256" key="12">
    <source>
        <dbReference type="ARBA" id="ARBA00034018"/>
    </source>
</evidence>
<feature type="domain" description="ABC transporter" evidence="14">
    <location>
        <begin position="1200"/>
        <end position="1431"/>
    </location>
</feature>
<dbReference type="PROSITE" id="PS50929">
    <property type="entry name" value="ABC_TM1F"/>
    <property type="match status" value="2"/>
</dbReference>
<feature type="transmembrane region" description="Helical" evidence="13">
    <location>
        <begin position="265"/>
        <end position="287"/>
    </location>
</feature>
<dbReference type="FunFam" id="3.40.50.300:FF:000163">
    <property type="entry name" value="Multidrug resistance-associated protein member 4"/>
    <property type="match status" value="1"/>
</dbReference>
<dbReference type="Pfam" id="PF00664">
    <property type="entry name" value="ABC_membrane"/>
    <property type="match status" value="2"/>
</dbReference>
<gene>
    <name evidence="16" type="ORF">DPMN_094898</name>
</gene>
<feature type="domain" description="ABC transmembrane type-1" evidence="15">
    <location>
        <begin position="228"/>
        <end position="507"/>
    </location>
</feature>
<evidence type="ECO:0000256" key="3">
    <source>
        <dbReference type="ARBA" id="ARBA00012191"/>
    </source>
</evidence>
<dbReference type="InterPro" id="IPR011527">
    <property type="entry name" value="ABC1_TM_dom"/>
</dbReference>
<comment type="catalytic activity">
    <reaction evidence="12">
        <text>ATP + H2O + xenobioticSide 1 = ADP + phosphate + xenobioticSide 2.</text>
        <dbReference type="EC" id="7.6.2.2"/>
    </reaction>
</comment>
<feature type="domain" description="ABC transmembrane type-1" evidence="15">
    <location>
        <begin position="858"/>
        <end position="1162"/>
    </location>
</feature>
<feature type="domain" description="ABC transporter" evidence="14">
    <location>
        <begin position="575"/>
        <end position="804"/>
    </location>
</feature>
<evidence type="ECO:0000256" key="13">
    <source>
        <dbReference type="SAM" id="Phobius"/>
    </source>
</evidence>
<keyword evidence="7" id="KW-0547">Nucleotide-binding</keyword>
<feature type="transmembrane region" description="Helical" evidence="13">
    <location>
        <begin position="1016"/>
        <end position="1033"/>
    </location>
</feature>
<evidence type="ECO:0000313" key="16">
    <source>
        <dbReference type="EMBL" id="KAH3852391.1"/>
    </source>
</evidence>
<feature type="transmembrane region" description="Helical" evidence="13">
    <location>
        <begin position="1135"/>
        <end position="1154"/>
    </location>
</feature>
<proteinExistence type="inferred from homology"/>
<dbReference type="InterPro" id="IPR027417">
    <property type="entry name" value="P-loop_NTPase"/>
</dbReference>
<keyword evidence="11 13" id="KW-0472">Membrane</keyword>
<dbReference type="CDD" id="cd18598">
    <property type="entry name" value="ABC_6TM_MRP7_D1_like"/>
    <property type="match status" value="1"/>
</dbReference>
<feature type="transmembrane region" description="Helical" evidence="13">
    <location>
        <begin position="335"/>
        <end position="359"/>
    </location>
</feature>
<dbReference type="CDD" id="cd03244">
    <property type="entry name" value="ABCC_MRP_domain2"/>
    <property type="match status" value="1"/>
</dbReference>
<dbReference type="FunFam" id="1.20.1560.10:FF:000037">
    <property type="entry name" value="ATP-binding cassette subfamily C member 10"/>
    <property type="match status" value="1"/>
</dbReference>
<feature type="transmembrane region" description="Helical" evidence="13">
    <location>
        <begin position="1103"/>
        <end position="1123"/>
    </location>
</feature>
<evidence type="ECO:0000256" key="1">
    <source>
        <dbReference type="ARBA" id="ARBA00004141"/>
    </source>
</evidence>
<evidence type="ECO:0000256" key="11">
    <source>
        <dbReference type="ARBA" id="ARBA00023136"/>
    </source>
</evidence>
<keyword evidence="6" id="KW-0677">Repeat</keyword>
<dbReference type="GO" id="GO:0016020">
    <property type="term" value="C:membrane"/>
    <property type="evidence" value="ECO:0007669"/>
    <property type="project" value="UniProtKB-SubCell"/>
</dbReference>
<evidence type="ECO:0000256" key="4">
    <source>
        <dbReference type="ARBA" id="ARBA00022448"/>
    </source>
</evidence>
<feature type="transmembrane region" description="Helical" evidence="13">
    <location>
        <begin position="991"/>
        <end position="1010"/>
    </location>
</feature>
<evidence type="ECO:0000256" key="6">
    <source>
        <dbReference type="ARBA" id="ARBA00022737"/>
    </source>
</evidence>
<comment type="subcellular location">
    <subcellularLocation>
        <location evidence="1">Membrane</location>
        <topology evidence="1">Multi-pass membrane protein</topology>
    </subcellularLocation>
</comment>
<dbReference type="GO" id="GO:0005524">
    <property type="term" value="F:ATP binding"/>
    <property type="evidence" value="ECO:0007669"/>
    <property type="project" value="UniProtKB-KW"/>
</dbReference>
<keyword evidence="10 13" id="KW-1133">Transmembrane helix</keyword>
<dbReference type="EC" id="7.6.2.2" evidence="3"/>
<dbReference type="SUPFAM" id="SSF90123">
    <property type="entry name" value="ABC transporter transmembrane region"/>
    <property type="match status" value="2"/>
</dbReference>
<evidence type="ECO:0000259" key="14">
    <source>
        <dbReference type="PROSITE" id="PS50893"/>
    </source>
</evidence>
<dbReference type="PROSITE" id="PS50893">
    <property type="entry name" value="ABC_TRANSPORTER_2"/>
    <property type="match status" value="2"/>
</dbReference>
<feature type="transmembrane region" description="Helical" evidence="13">
    <location>
        <begin position="451"/>
        <end position="472"/>
    </location>
</feature>
<dbReference type="EMBL" id="JAIWYP010000003">
    <property type="protein sequence ID" value="KAH3852391.1"/>
    <property type="molecule type" value="Genomic_DNA"/>
</dbReference>
<dbReference type="InterPro" id="IPR003439">
    <property type="entry name" value="ABC_transporter-like_ATP-bd"/>
</dbReference>
<feature type="transmembrane region" description="Helical" evidence="13">
    <location>
        <begin position="365"/>
        <end position="385"/>
    </location>
</feature>
<dbReference type="FunFam" id="1.20.1560.10:FF:000113">
    <property type="entry name" value="ABC transporter, putative"/>
    <property type="match status" value="1"/>
</dbReference>
<evidence type="ECO:0000256" key="9">
    <source>
        <dbReference type="ARBA" id="ARBA00022967"/>
    </source>
</evidence>
<keyword evidence="8" id="KW-0067">ATP-binding</keyword>
<reference evidence="16" key="2">
    <citation type="submission" date="2020-11" db="EMBL/GenBank/DDBJ databases">
        <authorList>
            <person name="McCartney M.A."/>
            <person name="Auch B."/>
            <person name="Kono T."/>
            <person name="Mallez S."/>
            <person name="Becker A."/>
            <person name="Gohl D.M."/>
            <person name="Silverstein K.A.T."/>
            <person name="Koren S."/>
            <person name="Bechman K.B."/>
            <person name="Herman A."/>
            <person name="Abrahante J.E."/>
            <person name="Garbe J."/>
        </authorList>
    </citation>
    <scope>NUCLEOTIDE SEQUENCE</scope>
    <source>
        <strain evidence="16">Duluth1</strain>
        <tissue evidence="16">Whole animal</tissue>
    </source>
</reference>
<name>A0A9D4R283_DREPO</name>
<dbReference type="GO" id="GO:0008559">
    <property type="term" value="F:ABC-type xenobiotic transporter activity"/>
    <property type="evidence" value="ECO:0007669"/>
    <property type="project" value="UniProtKB-EC"/>
</dbReference>
<comment type="caution">
    <text evidence="16">The sequence shown here is derived from an EMBL/GenBank/DDBJ whole genome shotgun (WGS) entry which is preliminary data.</text>
</comment>
<protein>
    <recommendedName>
        <fullName evidence="3">ABC-type xenobiotic transporter</fullName>
        <ecNumber evidence="3">7.6.2.2</ecNumber>
    </recommendedName>
</protein>
<evidence type="ECO:0000256" key="2">
    <source>
        <dbReference type="ARBA" id="ARBA00009726"/>
    </source>
</evidence>
<dbReference type="InterPro" id="IPR017871">
    <property type="entry name" value="ABC_transporter-like_CS"/>
</dbReference>
<dbReference type="InterPro" id="IPR036640">
    <property type="entry name" value="ABC1_TM_sf"/>
</dbReference>
<evidence type="ECO:0000256" key="8">
    <source>
        <dbReference type="ARBA" id="ARBA00022840"/>
    </source>
</evidence>
<evidence type="ECO:0000259" key="15">
    <source>
        <dbReference type="PROSITE" id="PS50929"/>
    </source>
</evidence>
<dbReference type="PANTHER" id="PTHR24223">
    <property type="entry name" value="ATP-BINDING CASSETTE SUB-FAMILY C"/>
    <property type="match status" value="1"/>
</dbReference>
<keyword evidence="9" id="KW-1278">Translocase</keyword>
<reference evidence="16" key="1">
    <citation type="journal article" date="2019" name="bioRxiv">
        <title>The Genome of the Zebra Mussel, Dreissena polymorpha: A Resource for Invasive Species Research.</title>
        <authorList>
            <person name="McCartney M.A."/>
            <person name="Auch B."/>
            <person name="Kono T."/>
            <person name="Mallez S."/>
            <person name="Zhang Y."/>
            <person name="Obille A."/>
            <person name="Becker A."/>
            <person name="Abrahante J.E."/>
            <person name="Garbe J."/>
            <person name="Badalamenti J.P."/>
            <person name="Herman A."/>
            <person name="Mangelson H."/>
            <person name="Liachko I."/>
            <person name="Sullivan S."/>
            <person name="Sone E.D."/>
            <person name="Koren S."/>
            <person name="Silverstein K.A.T."/>
            <person name="Beckman K.B."/>
            <person name="Gohl D.M."/>
        </authorList>
    </citation>
    <scope>NUCLEOTIDE SEQUENCE</scope>
    <source>
        <strain evidence="16">Duluth1</strain>
        <tissue evidence="16">Whole animal</tissue>
    </source>
</reference>
<dbReference type="CDD" id="cd18605">
    <property type="entry name" value="ABC_6TM_MRP7_D2_like"/>
    <property type="match status" value="1"/>
</dbReference>
<evidence type="ECO:0000313" key="17">
    <source>
        <dbReference type="Proteomes" id="UP000828390"/>
    </source>
</evidence>
<comment type="similarity">
    <text evidence="2">Belongs to the ABC transporter superfamily. ABCC family. Conjugate transporter (TC 3.A.1.208) subfamily.</text>
</comment>
<dbReference type="FunFam" id="3.40.50.300:FF:000997">
    <property type="entry name" value="Multidrug resistance-associated protein 1"/>
    <property type="match status" value="1"/>
</dbReference>
<organism evidence="16 17">
    <name type="scientific">Dreissena polymorpha</name>
    <name type="common">Zebra mussel</name>
    <name type="synonym">Mytilus polymorpha</name>
    <dbReference type="NCBI Taxonomy" id="45954"/>
    <lineage>
        <taxon>Eukaryota</taxon>
        <taxon>Metazoa</taxon>
        <taxon>Spiralia</taxon>
        <taxon>Lophotrochozoa</taxon>
        <taxon>Mollusca</taxon>
        <taxon>Bivalvia</taxon>
        <taxon>Autobranchia</taxon>
        <taxon>Heteroconchia</taxon>
        <taxon>Euheterodonta</taxon>
        <taxon>Imparidentia</taxon>
        <taxon>Neoheterodontei</taxon>
        <taxon>Myida</taxon>
        <taxon>Dreissenoidea</taxon>
        <taxon>Dreissenidae</taxon>
        <taxon>Dreissena</taxon>
    </lineage>
</organism>